<keyword evidence="2 4" id="KW-0812">Transmembrane</keyword>
<protein>
    <submittedName>
        <fullName evidence="5">Uncharacterized protein</fullName>
    </submittedName>
</protein>
<dbReference type="Gene3D" id="1.50.40.10">
    <property type="entry name" value="Mitochondrial carrier domain"/>
    <property type="match status" value="1"/>
</dbReference>
<name>A0AAD3CWI1_9STRA</name>
<accession>A0AAD3CWI1</accession>
<reference evidence="5 6" key="1">
    <citation type="journal article" date="2021" name="Sci. Rep.">
        <title>The genome of the diatom Chaetoceros tenuissimus carries an ancient integrated fragment of an extant virus.</title>
        <authorList>
            <person name="Hongo Y."/>
            <person name="Kimura K."/>
            <person name="Takaki Y."/>
            <person name="Yoshida Y."/>
            <person name="Baba S."/>
            <person name="Kobayashi G."/>
            <person name="Nagasaki K."/>
            <person name="Hano T."/>
            <person name="Tomaru Y."/>
        </authorList>
    </citation>
    <scope>NUCLEOTIDE SEQUENCE [LARGE SCALE GENOMIC DNA]</scope>
    <source>
        <strain evidence="5 6">NIES-3715</strain>
    </source>
</reference>
<dbReference type="EMBL" id="BLLK01000047">
    <property type="protein sequence ID" value="GFH53516.1"/>
    <property type="molecule type" value="Genomic_DNA"/>
</dbReference>
<evidence type="ECO:0000256" key="2">
    <source>
        <dbReference type="ARBA" id="ARBA00022692"/>
    </source>
</evidence>
<keyword evidence="6" id="KW-1185">Reference proteome</keyword>
<comment type="caution">
    <text evidence="5">The sequence shown here is derived from an EMBL/GenBank/DDBJ whole genome shotgun (WGS) entry which is preliminary data.</text>
</comment>
<feature type="transmembrane region" description="Helical" evidence="4">
    <location>
        <begin position="477"/>
        <end position="502"/>
    </location>
</feature>
<dbReference type="InterPro" id="IPR023395">
    <property type="entry name" value="MCP_dom_sf"/>
</dbReference>
<evidence type="ECO:0000256" key="3">
    <source>
        <dbReference type="ARBA" id="ARBA00023136"/>
    </source>
</evidence>
<evidence type="ECO:0000313" key="6">
    <source>
        <dbReference type="Proteomes" id="UP001054902"/>
    </source>
</evidence>
<gene>
    <name evidence="5" type="ORF">CTEN210_09992</name>
</gene>
<feature type="transmembrane region" description="Helical" evidence="4">
    <location>
        <begin position="403"/>
        <end position="423"/>
    </location>
</feature>
<evidence type="ECO:0000313" key="5">
    <source>
        <dbReference type="EMBL" id="GFH53516.1"/>
    </source>
</evidence>
<keyword evidence="3 4" id="KW-0472">Membrane</keyword>
<dbReference type="AlphaFoldDB" id="A0AAD3CWI1"/>
<sequence>MGLLPDTEYFQVKKNGLSQFQTMCAYLGGSAFQTVVDNPVTAYRQLVQQYAKDLNGNVVDPKIASQEAKAVFAKNPVGASLSGLGPRLVGVGFKRVPKFGILLGISFFIGEDGDVGMIAATGASILSAPFINPIRMIEKQQRAYFKQTGAVKPITEIVKESAAQNFKPLFRGTVPLMGHSLASALLGLVGQPKLQKWVKEEVGAKTHLSGFFTGLIASAAVSPIYVVVTNPLSRLEVIMQTSKIDGKAIGVVEACKEMAQDSKKFGLRGVFRGQGIGMAKAVLSLTMFHQGRIWLADVFKQRNIDNGSYVPTFIASPKRIPMRFEHSSLPSVIKRNHFWSNVQCDSFQKRTPNLKSSNIDNQEDLIGNSQEDSKRFSLDNIKASLGIKEYSKPPPMQIEDTSLLLYDIFLILNLTVSISFWVVHRMSFTDILPAFSEGSLMCILWILSGLWNGAFLYSAADGHYGSDDEGKGGPTSAALLGLSTFVGVANMRILVALGTAILDHRKVGMVNGEEFIPLEIAFGLMLMSCWRALHSSYSRQI</sequence>
<proteinExistence type="predicted"/>
<dbReference type="Proteomes" id="UP001054902">
    <property type="component" value="Unassembled WGS sequence"/>
</dbReference>
<keyword evidence="4" id="KW-1133">Transmembrane helix</keyword>
<evidence type="ECO:0000256" key="4">
    <source>
        <dbReference type="SAM" id="Phobius"/>
    </source>
</evidence>
<organism evidence="5 6">
    <name type="scientific">Chaetoceros tenuissimus</name>
    <dbReference type="NCBI Taxonomy" id="426638"/>
    <lineage>
        <taxon>Eukaryota</taxon>
        <taxon>Sar</taxon>
        <taxon>Stramenopiles</taxon>
        <taxon>Ochrophyta</taxon>
        <taxon>Bacillariophyta</taxon>
        <taxon>Coscinodiscophyceae</taxon>
        <taxon>Chaetocerotophycidae</taxon>
        <taxon>Chaetocerotales</taxon>
        <taxon>Chaetocerotaceae</taxon>
        <taxon>Chaetoceros</taxon>
    </lineage>
</organism>
<comment type="subcellular location">
    <subcellularLocation>
        <location evidence="1">Membrane</location>
    </subcellularLocation>
</comment>
<dbReference type="SUPFAM" id="SSF103506">
    <property type="entry name" value="Mitochondrial carrier"/>
    <property type="match status" value="1"/>
</dbReference>
<dbReference type="GO" id="GO:0016020">
    <property type="term" value="C:membrane"/>
    <property type="evidence" value="ECO:0007669"/>
    <property type="project" value="UniProtKB-SubCell"/>
</dbReference>
<feature type="transmembrane region" description="Helical" evidence="4">
    <location>
        <begin position="435"/>
        <end position="457"/>
    </location>
</feature>
<evidence type="ECO:0000256" key="1">
    <source>
        <dbReference type="ARBA" id="ARBA00004370"/>
    </source>
</evidence>